<dbReference type="PANTHER" id="PTHR44591">
    <property type="entry name" value="STRESS RESPONSE REGULATOR PROTEIN 1"/>
    <property type="match status" value="1"/>
</dbReference>
<dbReference type="RefSeq" id="WP_344816766.1">
    <property type="nucleotide sequence ID" value="NZ_BAABCT010000006.1"/>
</dbReference>
<evidence type="ECO:0000259" key="3">
    <source>
        <dbReference type="PROSITE" id="PS50110"/>
    </source>
</evidence>
<evidence type="ECO:0000313" key="4">
    <source>
        <dbReference type="EMBL" id="GAA4075824.1"/>
    </source>
</evidence>
<dbReference type="Pfam" id="PF00072">
    <property type="entry name" value="Response_reg"/>
    <property type="match status" value="1"/>
</dbReference>
<evidence type="ECO:0000256" key="2">
    <source>
        <dbReference type="PROSITE-ProRule" id="PRU00169"/>
    </source>
</evidence>
<dbReference type="Gene3D" id="3.40.50.2300">
    <property type="match status" value="1"/>
</dbReference>
<evidence type="ECO:0000313" key="5">
    <source>
        <dbReference type="Proteomes" id="UP001500367"/>
    </source>
</evidence>
<protein>
    <recommendedName>
        <fullName evidence="3">Response regulatory domain-containing protein</fullName>
    </recommendedName>
</protein>
<dbReference type="InterPro" id="IPR001789">
    <property type="entry name" value="Sig_transdc_resp-reg_receiver"/>
</dbReference>
<dbReference type="PROSITE" id="PS50110">
    <property type="entry name" value="RESPONSE_REGULATORY"/>
    <property type="match status" value="1"/>
</dbReference>
<evidence type="ECO:0000256" key="1">
    <source>
        <dbReference type="ARBA" id="ARBA00022553"/>
    </source>
</evidence>
<proteinExistence type="predicted"/>
<dbReference type="SMART" id="SM00448">
    <property type="entry name" value="REC"/>
    <property type="match status" value="1"/>
</dbReference>
<dbReference type="InterPro" id="IPR011006">
    <property type="entry name" value="CheY-like_superfamily"/>
</dbReference>
<feature type="modified residue" description="4-aspartylphosphate" evidence="2">
    <location>
        <position position="57"/>
    </location>
</feature>
<accession>A0ABP7VXD6</accession>
<name>A0ABP7VXD6_9FLAO</name>
<dbReference type="Proteomes" id="UP001500367">
    <property type="component" value="Unassembled WGS sequence"/>
</dbReference>
<comment type="caution">
    <text evidence="4">The sequence shown here is derived from an EMBL/GenBank/DDBJ whole genome shotgun (WGS) entry which is preliminary data.</text>
</comment>
<reference evidence="5" key="1">
    <citation type="journal article" date="2019" name="Int. J. Syst. Evol. Microbiol.">
        <title>The Global Catalogue of Microorganisms (GCM) 10K type strain sequencing project: providing services to taxonomists for standard genome sequencing and annotation.</title>
        <authorList>
            <consortium name="The Broad Institute Genomics Platform"/>
            <consortium name="The Broad Institute Genome Sequencing Center for Infectious Disease"/>
            <person name="Wu L."/>
            <person name="Ma J."/>
        </authorList>
    </citation>
    <scope>NUCLEOTIDE SEQUENCE [LARGE SCALE GENOMIC DNA]</scope>
    <source>
        <strain evidence="5">JCM 17069</strain>
    </source>
</reference>
<feature type="domain" description="Response regulatory" evidence="3">
    <location>
        <begin position="6"/>
        <end position="123"/>
    </location>
</feature>
<sequence>MKSSKKIYYLVDSLDDFSFLKGIGEDIGYQIIVYLDGKFMLRTLELQEEKPEIIILDIHMPIFNGEEIVEIIRKKESLKHIPIIMISSAYPKKLINEFNKLGVKHLFKRNNLRDFKGTLEKVLEESMKMDEVECN</sequence>
<gene>
    <name evidence="4" type="ORF">GCM10022389_22040</name>
</gene>
<dbReference type="PANTHER" id="PTHR44591:SF3">
    <property type="entry name" value="RESPONSE REGULATORY DOMAIN-CONTAINING PROTEIN"/>
    <property type="match status" value="1"/>
</dbReference>
<keyword evidence="5" id="KW-1185">Reference proteome</keyword>
<dbReference type="InterPro" id="IPR050595">
    <property type="entry name" value="Bact_response_regulator"/>
</dbReference>
<organism evidence="4 5">
    <name type="scientific">Flavobacterium cheonanense</name>
    <dbReference type="NCBI Taxonomy" id="706183"/>
    <lineage>
        <taxon>Bacteria</taxon>
        <taxon>Pseudomonadati</taxon>
        <taxon>Bacteroidota</taxon>
        <taxon>Flavobacteriia</taxon>
        <taxon>Flavobacteriales</taxon>
        <taxon>Flavobacteriaceae</taxon>
        <taxon>Flavobacterium</taxon>
    </lineage>
</organism>
<dbReference type="EMBL" id="BAABCT010000006">
    <property type="protein sequence ID" value="GAA4075824.1"/>
    <property type="molecule type" value="Genomic_DNA"/>
</dbReference>
<dbReference type="SUPFAM" id="SSF52172">
    <property type="entry name" value="CheY-like"/>
    <property type="match status" value="1"/>
</dbReference>
<keyword evidence="1 2" id="KW-0597">Phosphoprotein</keyword>